<reference evidence="1 2" key="1">
    <citation type="journal article" date="2018" name="Genome Biol. Evol.">
        <title>Multiple Roots of Fruiting Body Formation in Amoebozoa.</title>
        <authorList>
            <person name="Hillmann F."/>
            <person name="Forbes G."/>
            <person name="Novohradska S."/>
            <person name="Ferling I."/>
            <person name="Riege K."/>
            <person name="Groth M."/>
            <person name="Westermann M."/>
            <person name="Marz M."/>
            <person name="Spaller T."/>
            <person name="Winckler T."/>
            <person name="Schaap P."/>
            <person name="Glockner G."/>
        </authorList>
    </citation>
    <scope>NUCLEOTIDE SEQUENCE [LARGE SCALE GENOMIC DNA]</scope>
    <source>
        <strain evidence="1 2">Jena</strain>
    </source>
</reference>
<evidence type="ECO:0000313" key="1">
    <source>
        <dbReference type="EMBL" id="PRP89420.1"/>
    </source>
</evidence>
<protein>
    <submittedName>
        <fullName evidence="1">Uncharacterized protein</fullName>
    </submittedName>
</protein>
<dbReference type="EMBL" id="MDYQ01000003">
    <property type="protein sequence ID" value="PRP89420.1"/>
    <property type="molecule type" value="Genomic_DNA"/>
</dbReference>
<keyword evidence="2" id="KW-1185">Reference proteome</keyword>
<dbReference type="InParanoid" id="A0A2P6NZP5"/>
<dbReference type="Proteomes" id="UP000241769">
    <property type="component" value="Unassembled WGS sequence"/>
</dbReference>
<name>A0A2P6NZP5_9EUKA</name>
<dbReference type="AlphaFoldDB" id="A0A2P6NZP5"/>
<accession>A0A2P6NZP5</accession>
<comment type="caution">
    <text evidence="1">The sequence shown here is derived from an EMBL/GenBank/DDBJ whole genome shotgun (WGS) entry which is preliminary data.</text>
</comment>
<organism evidence="1 2">
    <name type="scientific">Planoprotostelium fungivorum</name>
    <dbReference type="NCBI Taxonomy" id="1890364"/>
    <lineage>
        <taxon>Eukaryota</taxon>
        <taxon>Amoebozoa</taxon>
        <taxon>Evosea</taxon>
        <taxon>Variosea</taxon>
        <taxon>Cavosteliida</taxon>
        <taxon>Cavosteliaceae</taxon>
        <taxon>Planoprotostelium</taxon>
    </lineage>
</organism>
<sequence length="156" mass="18103">MCWATPNKPKVPDSVYWESLVTLSYAKDNSTYAKNLVLVKLGEKQISEDWRYEQNSTIYVHVGNICGRDENVSPTDFKEFRQFDGPSSYVGKCDHDHHLWKTEDGGALGCFSEDGKRMFWLKLFNNETIEQLVFTIFTDVLPGTRNFQLPRMCWGF</sequence>
<gene>
    <name evidence="1" type="ORF">PROFUN_01283</name>
</gene>
<proteinExistence type="predicted"/>
<evidence type="ECO:0000313" key="2">
    <source>
        <dbReference type="Proteomes" id="UP000241769"/>
    </source>
</evidence>